<keyword evidence="1" id="KW-0472">Membrane</keyword>
<organism evidence="2 3">
    <name type="scientific">Parapedobacter defluvii</name>
    <dbReference type="NCBI Taxonomy" id="2045106"/>
    <lineage>
        <taxon>Bacteria</taxon>
        <taxon>Pseudomonadati</taxon>
        <taxon>Bacteroidota</taxon>
        <taxon>Sphingobacteriia</taxon>
        <taxon>Sphingobacteriales</taxon>
        <taxon>Sphingobacteriaceae</taxon>
        <taxon>Parapedobacter</taxon>
    </lineage>
</organism>
<protein>
    <recommendedName>
        <fullName evidence="4">Phosphatidate cytidylyltransferase</fullName>
    </recommendedName>
</protein>
<accession>A0ABQ1LRP5</accession>
<evidence type="ECO:0008006" key="4">
    <source>
        <dbReference type="Google" id="ProtNLM"/>
    </source>
</evidence>
<keyword evidence="3" id="KW-1185">Reference proteome</keyword>
<feature type="transmembrane region" description="Helical" evidence="1">
    <location>
        <begin position="201"/>
        <end position="222"/>
    </location>
</feature>
<evidence type="ECO:0000256" key="1">
    <source>
        <dbReference type="SAM" id="Phobius"/>
    </source>
</evidence>
<feature type="transmembrane region" description="Helical" evidence="1">
    <location>
        <begin position="110"/>
        <end position="129"/>
    </location>
</feature>
<keyword evidence="1" id="KW-0812">Transmembrane</keyword>
<feature type="transmembrane region" description="Helical" evidence="1">
    <location>
        <begin position="50"/>
        <end position="67"/>
    </location>
</feature>
<dbReference type="InterPro" id="IPR037997">
    <property type="entry name" value="Dgk1-like"/>
</dbReference>
<feature type="transmembrane region" description="Helical" evidence="1">
    <location>
        <begin position="173"/>
        <end position="194"/>
    </location>
</feature>
<feature type="transmembrane region" description="Helical" evidence="1">
    <location>
        <begin position="150"/>
        <end position="167"/>
    </location>
</feature>
<feature type="transmembrane region" description="Helical" evidence="1">
    <location>
        <begin position="88"/>
        <end position="104"/>
    </location>
</feature>
<dbReference type="PANTHER" id="PTHR31303">
    <property type="entry name" value="CTP-DEPENDENT DIACYLGLYCEROL KINASE 1"/>
    <property type="match status" value="1"/>
</dbReference>
<keyword evidence="1" id="KW-1133">Transmembrane helix</keyword>
<sequence length="223" mass="24257">MLALSGAFCVLFAVAEILYHIRGSNAETTRKVVHIGTGLLALLFPVVLNSHWQVLLLCGSFAVLLWISMRYKLLPSINGIRRKSYGSLGYPVSVYISFLAYEYFGKQYAYYYLPILVLAICDPVAAYVGRRTRYKPYRVGQGIKTVGGSLAFFAAAILVTAGVYLYLRDFPGIAAFGAVALAAGGLATLAEAFSRKGLDNITIPLAVLLGMVAVEQLMIPLWS</sequence>
<gene>
    <name evidence="2" type="ORF">GCM10011386_20860</name>
</gene>
<evidence type="ECO:0000313" key="3">
    <source>
        <dbReference type="Proteomes" id="UP000597338"/>
    </source>
</evidence>
<dbReference type="PANTHER" id="PTHR31303:SF1">
    <property type="entry name" value="CTP-DEPENDENT DIACYLGLYCEROL KINASE 1"/>
    <property type="match status" value="1"/>
</dbReference>
<evidence type="ECO:0000313" key="2">
    <source>
        <dbReference type="EMBL" id="GGC28681.1"/>
    </source>
</evidence>
<dbReference type="Proteomes" id="UP000597338">
    <property type="component" value="Unassembled WGS sequence"/>
</dbReference>
<comment type="caution">
    <text evidence="2">The sequence shown here is derived from an EMBL/GenBank/DDBJ whole genome shotgun (WGS) entry which is preliminary data.</text>
</comment>
<dbReference type="EMBL" id="BMIK01000006">
    <property type="protein sequence ID" value="GGC28681.1"/>
    <property type="molecule type" value="Genomic_DNA"/>
</dbReference>
<reference evidence="3" key="1">
    <citation type="journal article" date="2019" name="Int. J. Syst. Evol. Microbiol.">
        <title>The Global Catalogue of Microorganisms (GCM) 10K type strain sequencing project: providing services to taxonomists for standard genome sequencing and annotation.</title>
        <authorList>
            <consortium name="The Broad Institute Genomics Platform"/>
            <consortium name="The Broad Institute Genome Sequencing Center for Infectious Disease"/>
            <person name="Wu L."/>
            <person name="Ma J."/>
        </authorList>
    </citation>
    <scope>NUCLEOTIDE SEQUENCE [LARGE SCALE GENOMIC DNA]</scope>
    <source>
        <strain evidence="3">CGMCC 1.15342</strain>
    </source>
</reference>
<name>A0ABQ1LRP5_9SPHI</name>
<proteinExistence type="predicted"/>